<feature type="transmembrane region" description="Helical" evidence="5">
    <location>
        <begin position="331"/>
        <end position="349"/>
    </location>
</feature>
<dbReference type="Gene3D" id="1.10.287.1260">
    <property type="match status" value="1"/>
</dbReference>
<feature type="signal peptide" evidence="6">
    <location>
        <begin position="1"/>
        <end position="21"/>
    </location>
</feature>
<dbReference type="InterPro" id="IPR052702">
    <property type="entry name" value="MscS-like_channel"/>
</dbReference>
<dbReference type="InterPro" id="IPR010920">
    <property type="entry name" value="LSM_dom_sf"/>
</dbReference>
<evidence type="ECO:0000256" key="2">
    <source>
        <dbReference type="ARBA" id="ARBA00022692"/>
    </source>
</evidence>
<evidence type="ECO:0000259" key="7">
    <source>
        <dbReference type="Pfam" id="PF00924"/>
    </source>
</evidence>
<dbReference type="SUPFAM" id="SSF50182">
    <property type="entry name" value="Sm-like ribonucleoproteins"/>
    <property type="match status" value="1"/>
</dbReference>
<reference evidence="8" key="1">
    <citation type="submission" date="2022-10" db="EMBL/GenBank/DDBJ databases">
        <title>Chitinophaga sp. nov., isolated from soil.</title>
        <authorList>
            <person name="Jeon C.O."/>
        </authorList>
    </citation>
    <scope>NUCLEOTIDE SEQUENCE</scope>
    <source>
        <strain evidence="8">R8</strain>
    </source>
</reference>
<feature type="transmembrane region" description="Helical" evidence="5">
    <location>
        <begin position="416"/>
        <end position="437"/>
    </location>
</feature>
<feature type="transmembrane region" description="Helical" evidence="5">
    <location>
        <begin position="356"/>
        <end position="373"/>
    </location>
</feature>
<name>A0ABY6J7A0_9BACT</name>
<feature type="transmembrane region" description="Helical" evidence="5">
    <location>
        <begin position="449"/>
        <end position="470"/>
    </location>
</feature>
<feature type="transmembrane region" description="Helical" evidence="5">
    <location>
        <begin position="588"/>
        <end position="609"/>
    </location>
</feature>
<keyword evidence="3 5" id="KW-1133">Transmembrane helix</keyword>
<dbReference type="Proteomes" id="UP001162741">
    <property type="component" value="Chromosome"/>
</dbReference>
<feature type="transmembrane region" description="Helical" evidence="5">
    <location>
        <begin position="301"/>
        <end position="325"/>
    </location>
</feature>
<dbReference type="PANTHER" id="PTHR30347">
    <property type="entry name" value="POTASSIUM CHANNEL RELATED"/>
    <property type="match status" value="1"/>
</dbReference>
<feature type="transmembrane region" description="Helical" evidence="5">
    <location>
        <begin position="539"/>
        <end position="559"/>
    </location>
</feature>
<feature type="transmembrane region" description="Helical" evidence="5">
    <location>
        <begin position="498"/>
        <end position="519"/>
    </location>
</feature>
<feature type="transmembrane region" description="Helical" evidence="5">
    <location>
        <begin position="385"/>
        <end position="404"/>
    </location>
</feature>
<proteinExistence type="predicted"/>
<dbReference type="InterPro" id="IPR006685">
    <property type="entry name" value="MscS_channel_2nd"/>
</dbReference>
<keyword evidence="4 5" id="KW-0472">Membrane</keyword>
<evidence type="ECO:0000256" key="3">
    <source>
        <dbReference type="ARBA" id="ARBA00022989"/>
    </source>
</evidence>
<evidence type="ECO:0000256" key="1">
    <source>
        <dbReference type="ARBA" id="ARBA00004370"/>
    </source>
</evidence>
<gene>
    <name evidence="8" type="ORF">MKQ68_10690</name>
</gene>
<comment type="subcellular location">
    <subcellularLocation>
        <location evidence="1">Membrane</location>
    </subcellularLocation>
</comment>
<protein>
    <submittedName>
        <fullName evidence="8">Mechanosensitive ion channel</fullName>
    </submittedName>
</protein>
<evidence type="ECO:0000313" key="9">
    <source>
        <dbReference type="Proteomes" id="UP001162741"/>
    </source>
</evidence>
<dbReference type="EMBL" id="CP107006">
    <property type="protein sequence ID" value="UYQ95568.1"/>
    <property type="molecule type" value="Genomic_DNA"/>
</dbReference>
<dbReference type="Gene3D" id="2.30.30.60">
    <property type="match status" value="1"/>
</dbReference>
<dbReference type="RefSeq" id="WP_264283289.1">
    <property type="nucleotide sequence ID" value="NZ_CP107006.1"/>
</dbReference>
<evidence type="ECO:0000313" key="8">
    <source>
        <dbReference type="EMBL" id="UYQ95568.1"/>
    </source>
</evidence>
<evidence type="ECO:0000256" key="4">
    <source>
        <dbReference type="ARBA" id="ARBA00023136"/>
    </source>
</evidence>
<dbReference type="Pfam" id="PF00924">
    <property type="entry name" value="MS_channel_2nd"/>
    <property type="match status" value="1"/>
</dbReference>
<accession>A0ABY6J7A0</accession>
<keyword evidence="6" id="KW-0732">Signal</keyword>
<keyword evidence="9" id="KW-1185">Reference proteome</keyword>
<evidence type="ECO:0000256" key="6">
    <source>
        <dbReference type="SAM" id="SignalP"/>
    </source>
</evidence>
<feature type="transmembrane region" description="Helical" evidence="5">
    <location>
        <begin position="268"/>
        <end position="289"/>
    </location>
</feature>
<feature type="domain" description="Mechanosensitive ion channel MscS" evidence="7">
    <location>
        <begin position="631"/>
        <end position="696"/>
    </location>
</feature>
<dbReference type="InterPro" id="IPR023408">
    <property type="entry name" value="MscS_beta-dom_sf"/>
</dbReference>
<evidence type="ECO:0000256" key="5">
    <source>
        <dbReference type="SAM" id="Phobius"/>
    </source>
</evidence>
<feature type="transmembrane region" description="Helical" evidence="5">
    <location>
        <begin position="615"/>
        <end position="643"/>
    </location>
</feature>
<keyword evidence="2 5" id="KW-0812">Transmembrane</keyword>
<feature type="chain" id="PRO_5045897347" evidence="6">
    <location>
        <begin position="22"/>
        <end position="722"/>
    </location>
</feature>
<organism evidence="8 9">
    <name type="scientific">Chitinophaga horti</name>
    <dbReference type="NCBI Taxonomy" id="2920382"/>
    <lineage>
        <taxon>Bacteria</taxon>
        <taxon>Pseudomonadati</taxon>
        <taxon>Bacteroidota</taxon>
        <taxon>Chitinophagia</taxon>
        <taxon>Chitinophagales</taxon>
        <taxon>Chitinophagaceae</taxon>
        <taxon>Chitinophaga</taxon>
    </lineage>
</organism>
<dbReference type="PANTHER" id="PTHR30347:SF1">
    <property type="entry name" value="MECHANOSENSITIVE CHANNEL MSCK"/>
    <property type="match status" value="1"/>
</dbReference>
<sequence length="722" mass="80621">MRIATLLTILFALLTGSGSYGQSVSKDSTVQSFVEKFRELGRKEAIKSMETVKANRASRQQRALLNDVRQTALAAKLYLQKGIDTPAISRALDRIHQNMLTAREGVLQNPAPVQTLRDLNVTSIVLQELLQRISHERRQLDGYTNQLMKYREHIDSVTSTPALLEFPADSANMMKYLTRLVITAKDVDPVDSMLKQSIVSVQDLQTRIDLLSYEVNANLEQVENMRKSLSAATFRQELPIVQTRSFADIALLSWKKDILAFSHYLGYYYWRLLLLVLLTMASWRFIWALKSRLLDRQAHDVLQNLVVQQPLLSAIIIVVSLGQFLFPNAPFLLNLVFWGVPAVALIFVFGRHVAPFWLRFWIVSVALFFLASLDNLLLQPSTTERWYMLSLAAVGWIWGMLHLLSARKSELREKRILYFIAFMISMETLSIAFNLAGRYNLAKISMTCGYFGIVIAILFLWTATLINQGLKIASGIYKQPDKHLFFINFDRVGGSAPLLLYIILIAGWFVLIARNFYVYNRVTEPLMAFITAPRTLGEYTFSIRGMLIFVAILLSAMFLSRLVSFFSAEDHSAAPAAGKKLSLGSWLLLIRIGIISGGLFLAVAAAGIPLDRITIVLGALSVGIGLGLQGLVSNLVSGLILAFEKPVNVGDQIEVNGTLGTMKSIGFRSSTIALVNGSVSVIPNSDILNHSLVNWTLGKRQVRGNFVVAWLMAVTSARYTPC</sequence>